<evidence type="ECO:0000256" key="3">
    <source>
        <dbReference type="ARBA" id="ARBA00022723"/>
    </source>
</evidence>
<dbReference type="InterPro" id="IPR036396">
    <property type="entry name" value="Cyt_P450_sf"/>
</dbReference>
<keyword evidence="6 8" id="KW-0503">Monooxygenase</keyword>
<keyword evidence="5 7" id="KW-0408">Iron</keyword>
<proteinExistence type="inferred from homology"/>
<dbReference type="SUPFAM" id="SSF48264">
    <property type="entry name" value="Cytochrome P450"/>
    <property type="match status" value="1"/>
</dbReference>
<dbReference type="Proteomes" id="UP000002139">
    <property type="component" value="Chromosome"/>
</dbReference>
<gene>
    <name evidence="9" type="primary">cyc3</name>
    <name evidence="9" type="ordered locus">sce4885</name>
</gene>
<dbReference type="eggNOG" id="COG2124">
    <property type="taxonomic scope" value="Bacteria"/>
</dbReference>
<dbReference type="GO" id="GO:0004497">
    <property type="term" value="F:monooxygenase activity"/>
    <property type="evidence" value="ECO:0007669"/>
    <property type="project" value="UniProtKB-KW"/>
</dbReference>
<reference evidence="9 10" key="1">
    <citation type="journal article" date="2007" name="Nat. Biotechnol.">
        <title>Complete genome sequence of the myxobacterium Sorangium cellulosum.</title>
        <authorList>
            <person name="Schneiker S."/>
            <person name="Perlova O."/>
            <person name="Kaiser O."/>
            <person name="Gerth K."/>
            <person name="Alici A."/>
            <person name="Altmeyer M.O."/>
            <person name="Bartels D."/>
            <person name="Bekel T."/>
            <person name="Beyer S."/>
            <person name="Bode E."/>
            <person name="Bode H.B."/>
            <person name="Bolten C.J."/>
            <person name="Choudhuri J.V."/>
            <person name="Doss S."/>
            <person name="Elnakady Y.A."/>
            <person name="Frank B."/>
            <person name="Gaigalat L."/>
            <person name="Goesmann A."/>
            <person name="Groeger C."/>
            <person name="Gross F."/>
            <person name="Jelsbak L."/>
            <person name="Jelsbak L."/>
            <person name="Kalinowski J."/>
            <person name="Kegler C."/>
            <person name="Knauber T."/>
            <person name="Konietzny S."/>
            <person name="Kopp M."/>
            <person name="Krause L."/>
            <person name="Krug D."/>
            <person name="Linke B."/>
            <person name="Mahmud T."/>
            <person name="Martinez-Arias R."/>
            <person name="McHardy A.C."/>
            <person name="Merai M."/>
            <person name="Meyer F."/>
            <person name="Mormann S."/>
            <person name="Munoz-Dorado J."/>
            <person name="Perez J."/>
            <person name="Pradella S."/>
            <person name="Rachid S."/>
            <person name="Raddatz G."/>
            <person name="Rosenau F."/>
            <person name="Rueckert C."/>
            <person name="Sasse F."/>
            <person name="Scharfe M."/>
            <person name="Schuster S.C."/>
            <person name="Suen G."/>
            <person name="Treuner-Lange A."/>
            <person name="Velicer G.J."/>
            <person name="Vorholter F.-J."/>
            <person name="Weissman K.J."/>
            <person name="Welch R.D."/>
            <person name="Wenzel S.C."/>
            <person name="Whitworth D.E."/>
            <person name="Wilhelm S."/>
            <person name="Wittmann C."/>
            <person name="Bloecker H."/>
            <person name="Puehler A."/>
            <person name="Mueller R."/>
        </authorList>
    </citation>
    <scope>NUCLEOTIDE SEQUENCE [LARGE SCALE GENOMIC DNA]</scope>
    <source>
        <strain evidence="10">So ce56</strain>
    </source>
</reference>
<evidence type="ECO:0000256" key="7">
    <source>
        <dbReference type="PIRSR" id="PIRSR602401-1"/>
    </source>
</evidence>
<dbReference type="InterPro" id="IPR002401">
    <property type="entry name" value="Cyt_P450_E_grp-I"/>
</dbReference>
<dbReference type="EMBL" id="AM746676">
    <property type="protein sequence ID" value="CAN95048.1"/>
    <property type="molecule type" value="Genomic_DNA"/>
</dbReference>
<comment type="similarity">
    <text evidence="1 8">Belongs to the cytochrome P450 family.</text>
</comment>
<dbReference type="RefSeq" id="WP_012237517.1">
    <property type="nucleotide sequence ID" value="NC_010162.1"/>
</dbReference>
<keyword evidence="10" id="KW-1185">Reference proteome</keyword>
<dbReference type="PRINTS" id="PR00385">
    <property type="entry name" value="P450"/>
</dbReference>
<dbReference type="PANTHER" id="PTHR24291">
    <property type="entry name" value="CYTOCHROME P450 FAMILY 4"/>
    <property type="match status" value="1"/>
</dbReference>
<evidence type="ECO:0000313" key="10">
    <source>
        <dbReference type="Proteomes" id="UP000002139"/>
    </source>
</evidence>
<name>A9FJV1_SORC5</name>
<dbReference type="CDD" id="cd20620">
    <property type="entry name" value="CYP132-like"/>
    <property type="match status" value="1"/>
</dbReference>
<dbReference type="GO" id="GO:0020037">
    <property type="term" value="F:heme binding"/>
    <property type="evidence" value="ECO:0007669"/>
    <property type="project" value="InterPro"/>
</dbReference>
<organism evidence="9 10">
    <name type="scientific">Sorangium cellulosum (strain So ce56)</name>
    <name type="common">Polyangium cellulosum (strain So ce56)</name>
    <dbReference type="NCBI Taxonomy" id="448385"/>
    <lineage>
        <taxon>Bacteria</taxon>
        <taxon>Pseudomonadati</taxon>
        <taxon>Myxococcota</taxon>
        <taxon>Polyangia</taxon>
        <taxon>Polyangiales</taxon>
        <taxon>Polyangiaceae</taxon>
        <taxon>Sorangium</taxon>
    </lineage>
</organism>
<comment type="cofactor">
    <cofactor evidence="7">
        <name>heme</name>
        <dbReference type="ChEBI" id="CHEBI:30413"/>
    </cofactor>
</comment>
<dbReference type="InterPro" id="IPR017972">
    <property type="entry name" value="Cyt_P450_CS"/>
</dbReference>
<evidence type="ECO:0000256" key="8">
    <source>
        <dbReference type="RuleBase" id="RU000461"/>
    </source>
</evidence>
<dbReference type="PANTHER" id="PTHR24291:SF50">
    <property type="entry name" value="BIFUNCTIONAL ALBAFLAVENONE MONOOXYGENASE_TERPENE SYNTHASE"/>
    <property type="match status" value="1"/>
</dbReference>
<evidence type="ECO:0000256" key="2">
    <source>
        <dbReference type="ARBA" id="ARBA00022617"/>
    </source>
</evidence>
<dbReference type="KEGG" id="scl:sce4885"/>
<evidence type="ECO:0000256" key="5">
    <source>
        <dbReference type="ARBA" id="ARBA00023004"/>
    </source>
</evidence>
<dbReference type="AlphaFoldDB" id="A9FJV1"/>
<dbReference type="PRINTS" id="PR00463">
    <property type="entry name" value="EP450I"/>
</dbReference>
<keyword evidence="3 7" id="KW-0479">Metal-binding</keyword>
<evidence type="ECO:0000313" key="9">
    <source>
        <dbReference type="EMBL" id="CAN95048.1"/>
    </source>
</evidence>
<sequence length="493" mass="55366">MSATLERQPPGPGPLASLRYLANFRTGDMRHYEDLFARHGDVVRLRAPGAEDFVMAFHPNDIAHVLRTNARNYPKGKRYHELAPVLGWGLVNSEGELWRRQRRHVQPQFNHANTLKFVPIIVEHMEAVLRRWDAQPGEFERDINDDMMDVTFGIAGEAFFGAALHAHTDTVREAFKYALSIALKRMYSLVNPPLSWPLPSHLRFRRAMDRVHAVIDGIIDGYQRGAGGEDNVLVRLMNSVDPETGAKMDRAQLRDEIKTILMVGHETSSVTASWALYQLARHPEVCARLTDEIDRVLGGRSPTARDIESMPYLTMVFNECLRLLPSVPFILRSPLEDDVIGGYKVAAGSTVAIVPWVTHRHPEFWSDPLEFKPERFANHRRSADDKLAFIPFGAGQRICLGEFMGQLEGKIMVAMALQRYRLRLVPGFDPRCRGFISLQPVNGMRMILKRREPSSAVRAAPAGREEPAGAEPVVTEPVAAAMSAHGCPYSARA</sequence>
<evidence type="ECO:0000256" key="4">
    <source>
        <dbReference type="ARBA" id="ARBA00023002"/>
    </source>
</evidence>
<keyword evidence="2 7" id="KW-0349">Heme</keyword>
<feature type="binding site" description="axial binding residue" evidence="7">
    <location>
        <position position="399"/>
    </location>
    <ligand>
        <name>heme</name>
        <dbReference type="ChEBI" id="CHEBI:30413"/>
    </ligand>
    <ligandPart>
        <name>Fe</name>
        <dbReference type="ChEBI" id="CHEBI:18248"/>
    </ligandPart>
</feature>
<dbReference type="InterPro" id="IPR050196">
    <property type="entry name" value="Cytochrome_P450_Monoox"/>
</dbReference>
<dbReference type="BioCyc" id="SCEL448385:SCE_RS25070-MONOMER"/>
<dbReference type="GO" id="GO:0005506">
    <property type="term" value="F:iron ion binding"/>
    <property type="evidence" value="ECO:0007669"/>
    <property type="project" value="InterPro"/>
</dbReference>
<dbReference type="Pfam" id="PF00067">
    <property type="entry name" value="p450"/>
    <property type="match status" value="1"/>
</dbReference>
<dbReference type="Gene3D" id="1.10.630.10">
    <property type="entry name" value="Cytochrome P450"/>
    <property type="match status" value="1"/>
</dbReference>
<dbReference type="EC" id="1.14.-.-" evidence="9"/>
<dbReference type="InterPro" id="IPR001128">
    <property type="entry name" value="Cyt_P450"/>
</dbReference>
<evidence type="ECO:0000256" key="1">
    <source>
        <dbReference type="ARBA" id="ARBA00010617"/>
    </source>
</evidence>
<dbReference type="STRING" id="448385.sce4885"/>
<dbReference type="GO" id="GO:0016705">
    <property type="term" value="F:oxidoreductase activity, acting on paired donors, with incorporation or reduction of molecular oxygen"/>
    <property type="evidence" value="ECO:0007669"/>
    <property type="project" value="InterPro"/>
</dbReference>
<dbReference type="OrthoDB" id="9764248at2"/>
<accession>A9FJV1</accession>
<dbReference type="HOGENOM" id="CLU_001570_5_1_7"/>
<dbReference type="PROSITE" id="PS00086">
    <property type="entry name" value="CYTOCHROME_P450"/>
    <property type="match status" value="1"/>
</dbReference>
<keyword evidence="4 8" id="KW-0560">Oxidoreductase</keyword>
<protein>
    <submittedName>
        <fullName evidence="9">Cytochrome P450 CYP263A1</fullName>
        <ecNumber evidence="9">1.14.-.-</ecNumber>
    </submittedName>
</protein>
<evidence type="ECO:0000256" key="6">
    <source>
        <dbReference type="ARBA" id="ARBA00023033"/>
    </source>
</evidence>